<evidence type="ECO:0000259" key="3">
    <source>
        <dbReference type="PROSITE" id="PS50835"/>
    </source>
</evidence>
<organism evidence="4 5">
    <name type="scientific">Synaphobranchus kaupii</name>
    <name type="common">Kaup's arrowtooth eel</name>
    <dbReference type="NCBI Taxonomy" id="118154"/>
    <lineage>
        <taxon>Eukaryota</taxon>
        <taxon>Metazoa</taxon>
        <taxon>Chordata</taxon>
        <taxon>Craniata</taxon>
        <taxon>Vertebrata</taxon>
        <taxon>Euteleostomi</taxon>
        <taxon>Actinopterygii</taxon>
        <taxon>Neopterygii</taxon>
        <taxon>Teleostei</taxon>
        <taxon>Anguilliformes</taxon>
        <taxon>Synaphobranchidae</taxon>
        <taxon>Synaphobranchus</taxon>
    </lineage>
</organism>
<keyword evidence="1" id="KW-1133">Transmembrane helix</keyword>
<feature type="transmembrane region" description="Helical" evidence="1">
    <location>
        <begin position="174"/>
        <end position="202"/>
    </location>
</feature>
<dbReference type="GO" id="GO:0005886">
    <property type="term" value="C:plasma membrane"/>
    <property type="evidence" value="ECO:0007669"/>
    <property type="project" value="InterPro"/>
</dbReference>
<dbReference type="SUPFAM" id="SSF48726">
    <property type="entry name" value="Immunoglobulin"/>
    <property type="match status" value="1"/>
</dbReference>
<keyword evidence="1" id="KW-0472">Membrane</keyword>
<dbReference type="Proteomes" id="UP001152622">
    <property type="component" value="Chromosome 8"/>
</dbReference>
<keyword evidence="2" id="KW-0732">Signal</keyword>
<dbReference type="InterPro" id="IPR036179">
    <property type="entry name" value="Ig-like_dom_sf"/>
</dbReference>
<feature type="chain" id="PRO_5040463512" description="Ig-like domain-containing protein" evidence="2">
    <location>
        <begin position="30"/>
        <end position="285"/>
    </location>
</feature>
<feature type="domain" description="Ig-like" evidence="3">
    <location>
        <begin position="36"/>
        <end position="138"/>
    </location>
</feature>
<dbReference type="AlphaFoldDB" id="A0A9Q1F5M3"/>
<dbReference type="InterPro" id="IPR013783">
    <property type="entry name" value="Ig-like_fold"/>
</dbReference>
<evidence type="ECO:0000313" key="4">
    <source>
        <dbReference type="EMBL" id="KAJ8351510.1"/>
    </source>
</evidence>
<comment type="caution">
    <text evidence="4">The sequence shown here is derived from an EMBL/GenBank/DDBJ whole genome shotgun (WGS) entry which is preliminary data.</text>
</comment>
<keyword evidence="5" id="KW-1185">Reference proteome</keyword>
<dbReference type="Gene3D" id="2.60.40.10">
    <property type="entry name" value="Immunoglobulins"/>
    <property type="match status" value="1"/>
</dbReference>
<evidence type="ECO:0000256" key="2">
    <source>
        <dbReference type="SAM" id="SignalP"/>
    </source>
</evidence>
<dbReference type="PROSITE" id="PS50835">
    <property type="entry name" value="IG_LIKE"/>
    <property type="match status" value="1"/>
</dbReference>
<proteinExistence type="predicted"/>
<evidence type="ECO:0000313" key="5">
    <source>
        <dbReference type="Proteomes" id="UP001152622"/>
    </source>
</evidence>
<dbReference type="InterPro" id="IPR007110">
    <property type="entry name" value="Ig-like_dom"/>
</dbReference>
<dbReference type="SMART" id="SM00409">
    <property type="entry name" value="IG"/>
    <property type="match status" value="1"/>
</dbReference>
<evidence type="ECO:0000256" key="1">
    <source>
        <dbReference type="SAM" id="Phobius"/>
    </source>
</evidence>
<dbReference type="InterPro" id="IPR003599">
    <property type="entry name" value="Ig_sub"/>
</dbReference>
<feature type="signal peptide" evidence="2">
    <location>
        <begin position="1"/>
        <end position="29"/>
    </location>
</feature>
<keyword evidence="1" id="KW-0812">Transmembrane</keyword>
<sequence length="285" mass="32075">MRMRPQMERTNLALSLLLLVIYFPGDAWGQAMGCSPQAQVKRNTMHMAVAKESLKITCPVRQCGQNLRYTWCRLQQHGNICRRVNETDGIKIWLEKPKEDGKLSHLFLLFGNISLDDDGQYRCSLSGSSSISESHYINVRVTAETESLNNGNDSNNISTSMVPEVELNSQGQNWIPYFSICTITVAVVVMVMMISFLCIYGYKGLQRSRNVSRCQYEATKDNHGISTAKQISVGRNSSRGHDNERGRCESSIIYVTLNQQSREEGSARTSIALEEPTEYATIRVS</sequence>
<dbReference type="InterPro" id="IPR039257">
    <property type="entry name" value="BTLA"/>
</dbReference>
<dbReference type="OrthoDB" id="9947981at2759"/>
<dbReference type="PANTHER" id="PTHR37996">
    <property type="entry name" value="B- AND T-LYMPHOCYTE ATTENUATOR"/>
    <property type="match status" value="1"/>
</dbReference>
<gene>
    <name evidence="4" type="ORF">SKAU_G00229860</name>
</gene>
<name>A0A9Q1F5M3_SYNKA</name>
<reference evidence="4" key="1">
    <citation type="journal article" date="2023" name="Science">
        <title>Genome structures resolve the early diversification of teleost fishes.</title>
        <authorList>
            <person name="Parey E."/>
            <person name="Louis A."/>
            <person name="Montfort J."/>
            <person name="Bouchez O."/>
            <person name="Roques C."/>
            <person name="Iampietro C."/>
            <person name="Lluch J."/>
            <person name="Castinel A."/>
            <person name="Donnadieu C."/>
            <person name="Desvignes T."/>
            <person name="Floi Bucao C."/>
            <person name="Jouanno E."/>
            <person name="Wen M."/>
            <person name="Mejri S."/>
            <person name="Dirks R."/>
            <person name="Jansen H."/>
            <person name="Henkel C."/>
            <person name="Chen W.J."/>
            <person name="Zahm M."/>
            <person name="Cabau C."/>
            <person name="Klopp C."/>
            <person name="Thompson A.W."/>
            <person name="Robinson-Rechavi M."/>
            <person name="Braasch I."/>
            <person name="Lecointre G."/>
            <person name="Bobe J."/>
            <person name="Postlethwait J.H."/>
            <person name="Berthelot C."/>
            <person name="Roest Crollius H."/>
            <person name="Guiguen Y."/>
        </authorList>
    </citation>
    <scope>NUCLEOTIDE SEQUENCE</scope>
    <source>
        <strain evidence="4">WJC10195</strain>
    </source>
</reference>
<dbReference type="GO" id="GO:0038023">
    <property type="term" value="F:signaling receptor activity"/>
    <property type="evidence" value="ECO:0007669"/>
    <property type="project" value="InterPro"/>
</dbReference>
<accession>A0A9Q1F5M3</accession>
<dbReference type="GO" id="GO:0002768">
    <property type="term" value="P:immune response-regulating cell surface receptor signaling pathway"/>
    <property type="evidence" value="ECO:0007669"/>
    <property type="project" value="InterPro"/>
</dbReference>
<dbReference type="PANTHER" id="PTHR37996:SF1">
    <property type="entry name" value="B- AND T-LYMPHOCYTE ATTENUATOR"/>
    <property type="match status" value="1"/>
</dbReference>
<protein>
    <recommendedName>
        <fullName evidence="3">Ig-like domain-containing protein</fullName>
    </recommendedName>
</protein>
<dbReference type="EMBL" id="JAINUF010000008">
    <property type="protein sequence ID" value="KAJ8351510.1"/>
    <property type="molecule type" value="Genomic_DNA"/>
</dbReference>